<dbReference type="InterPro" id="IPR011990">
    <property type="entry name" value="TPR-like_helical_dom_sf"/>
</dbReference>
<feature type="repeat" description="TPR" evidence="1">
    <location>
        <begin position="94"/>
        <end position="127"/>
    </location>
</feature>
<keyword evidence="1" id="KW-0802">TPR repeat</keyword>
<sequence>MNKSILILIALVFITLFSKAQQKDVNAIIEEGAKLSKSGQYLDAIAKFEAALKIDPKNDIWQYQLSYNYFKAGSRKKAIDIMENNLRSSKNYLGKKYALLGTMYEDEGQPKKADESYMAGIKAEPDYDLNYYNLAMLCQSKGEYANAEKWAKESIKRASNNADASLIYMHAVYSQNKFSNAFLAACNFLLIEPDTETSKEVLEILAAAMKQLNKDKADPDVQKAEEQFKYIITAINSQVNKSAPPNDFFKKFYVDYFYSMYQSGHLPVVCKIVLMSINPQAAEQWASDNTAKVQAFRTWVRNNPRKL</sequence>
<name>A0ABS8U7X1_9SPHI</name>
<dbReference type="Pfam" id="PF14559">
    <property type="entry name" value="TPR_19"/>
    <property type="match status" value="1"/>
</dbReference>
<keyword evidence="4" id="KW-1185">Reference proteome</keyword>
<dbReference type="Gene3D" id="1.25.40.10">
    <property type="entry name" value="Tetratricopeptide repeat domain"/>
    <property type="match status" value="1"/>
</dbReference>
<dbReference type="Proteomes" id="UP001199919">
    <property type="component" value="Unassembled WGS sequence"/>
</dbReference>
<evidence type="ECO:0000313" key="4">
    <source>
        <dbReference type="Proteomes" id="UP001199919"/>
    </source>
</evidence>
<dbReference type="EMBL" id="JAJPWV010000006">
    <property type="protein sequence ID" value="MCD8742260.1"/>
    <property type="molecule type" value="Genomic_DNA"/>
</dbReference>
<proteinExistence type="predicted"/>
<gene>
    <name evidence="3" type="ORF">LT679_16750</name>
</gene>
<evidence type="ECO:0000313" key="3">
    <source>
        <dbReference type="EMBL" id="MCD8742260.1"/>
    </source>
</evidence>
<dbReference type="SUPFAM" id="SSF48452">
    <property type="entry name" value="TPR-like"/>
    <property type="match status" value="1"/>
</dbReference>
<evidence type="ECO:0000256" key="1">
    <source>
        <dbReference type="PROSITE-ProRule" id="PRU00339"/>
    </source>
</evidence>
<feature type="chain" id="PRO_5046740607" evidence="2">
    <location>
        <begin position="21"/>
        <end position="307"/>
    </location>
</feature>
<dbReference type="Pfam" id="PF13181">
    <property type="entry name" value="TPR_8"/>
    <property type="match status" value="2"/>
</dbReference>
<comment type="caution">
    <text evidence="3">The sequence shown here is derived from an EMBL/GenBank/DDBJ whole genome shotgun (WGS) entry which is preliminary data.</text>
</comment>
<protein>
    <submittedName>
        <fullName evidence="3">Tetratricopeptide repeat protein</fullName>
    </submittedName>
</protein>
<dbReference type="PROSITE" id="PS50005">
    <property type="entry name" value="TPR"/>
    <property type="match status" value="2"/>
</dbReference>
<feature type="repeat" description="TPR" evidence="1">
    <location>
        <begin position="25"/>
        <end position="58"/>
    </location>
</feature>
<reference evidence="3 4" key="1">
    <citation type="submission" date="2021-12" db="EMBL/GenBank/DDBJ databases">
        <title>Mucilaginibacter roseus genome.</title>
        <authorList>
            <person name="Ferreira J.R."/>
            <person name="Newman J.D."/>
        </authorList>
    </citation>
    <scope>NUCLEOTIDE SEQUENCE [LARGE SCALE GENOMIC DNA]</scope>
    <source>
        <strain evidence="3 4">LMG 28454</strain>
    </source>
</reference>
<dbReference type="SMART" id="SM00028">
    <property type="entry name" value="TPR"/>
    <property type="match status" value="3"/>
</dbReference>
<feature type="signal peptide" evidence="2">
    <location>
        <begin position="1"/>
        <end position="20"/>
    </location>
</feature>
<organism evidence="3 4">
    <name type="scientific">Mucilaginibacter roseus</name>
    <dbReference type="NCBI Taxonomy" id="1528868"/>
    <lineage>
        <taxon>Bacteria</taxon>
        <taxon>Pseudomonadati</taxon>
        <taxon>Bacteroidota</taxon>
        <taxon>Sphingobacteriia</taxon>
        <taxon>Sphingobacteriales</taxon>
        <taxon>Sphingobacteriaceae</taxon>
        <taxon>Mucilaginibacter</taxon>
    </lineage>
</organism>
<evidence type="ECO:0000256" key="2">
    <source>
        <dbReference type="SAM" id="SignalP"/>
    </source>
</evidence>
<accession>A0ABS8U7X1</accession>
<dbReference type="InterPro" id="IPR019734">
    <property type="entry name" value="TPR_rpt"/>
</dbReference>
<keyword evidence="2" id="KW-0732">Signal</keyword>